<keyword evidence="4" id="KW-0067">ATP-binding</keyword>
<keyword evidence="6" id="KW-1185">Reference proteome</keyword>
<evidence type="ECO:0008006" key="7">
    <source>
        <dbReference type="Google" id="ProtNLM"/>
    </source>
</evidence>
<evidence type="ECO:0000256" key="3">
    <source>
        <dbReference type="ARBA" id="ARBA00022777"/>
    </source>
</evidence>
<protein>
    <recommendedName>
        <fullName evidence="7">S-locus receptor kinase</fullName>
    </recommendedName>
</protein>
<evidence type="ECO:0000313" key="6">
    <source>
        <dbReference type="Proteomes" id="UP001177140"/>
    </source>
</evidence>
<evidence type="ECO:0000256" key="2">
    <source>
        <dbReference type="ARBA" id="ARBA00022741"/>
    </source>
</evidence>
<feature type="non-terminal residue" evidence="5">
    <location>
        <position position="1"/>
    </location>
</feature>
<organism evidence="5 6">
    <name type="scientific">Papaver nudicaule</name>
    <name type="common">Iceland poppy</name>
    <dbReference type="NCBI Taxonomy" id="74823"/>
    <lineage>
        <taxon>Eukaryota</taxon>
        <taxon>Viridiplantae</taxon>
        <taxon>Streptophyta</taxon>
        <taxon>Embryophyta</taxon>
        <taxon>Tracheophyta</taxon>
        <taxon>Spermatophyta</taxon>
        <taxon>Magnoliopsida</taxon>
        <taxon>Ranunculales</taxon>
        <taxon>Papaveraceae</taxon>
        <taxon>Papaveroideae</taxon>
        <taxon>Papaver</taxon>
    </lineage>
</organism>
<keyword evidence="3" id="KW-0418">Kinase</keyword>
<gene>
    <name evidence="5" type="ORF">MKW94_013191</name>
</gene>
<evidence type="ECO:0000256" key="1">
    <source>
        <dbReference type="ARBA" id="ARBA00022679"/>
    </source>
</evidence>
<dbReference type="PANTHER" id="PTHR47973">
    <property type="entry name" value="CYSTEINE-RICH RECEPTOR-LIKE PROTEIN KINASE 3"/>
    <property type="match status" value="1"/>
</dbReference>
<dbReference type="Gene3D" id="1.10.510.10">
    <property type="entry name" value="Transferase(Phosphotransferase) domain 1"/>
    <property type="match status" value="1"/>
</dbReference>
<dbReference type="GO" id="GO:0005524">
    <property type="term" value="F:ATP binding"/>
    <property type="evidence" value="ECO:0007669"/>
    <property type="project" value="UniProtKB-KW"/>
</dbReference>
<dbReference type="Proteomes" id="UP001177140">
    <property type="component" value="Unassembled WGS sequence"/>
</dbReference>
<sequence length="115" mass="12796">TWNIWQEGKALELVDPSLETKFNEEQAVMCIQLGLLCCQSSIADRPEMNAVHLMLMSDSFEMPRPGLPGFQGRIGRWAANSSTITSHIKTNDHSDSTAISFATNSFTSSVNDYLR</sequence>
<evidence type="ECO:0000313" key="5">
    <source>
        <dbReference type="EMBL" id="MCL7045973.1"/>
    </source>
</evidence>
<name>A0AA42AZI5_PAPNU</name>
<accession>A0AA42AZI5</accession>
<keyword evidence="1" id="KW-0808">Transferase</keyword>
<dbReference type="InterPro" id="IPR052059">
    <property type="entry name" value="CR_Ser/Thr_kinase"/>
</dbReference>
<dbReference type="AlphaFoldDB" id="A0AA42AZI5"/>
<keyword evidence="2" id="KW-0547">Nucleotide-binding</keyword>
<dbReference type="GO" id="GO:0016301">
    <property type="term" value="F:kinase activity"/>
    <property type="evidence" value="ECO:0007669"/>
    <property type="project" value="UniProtKB-KW"/>
</dbReference>
<proteinExistence type="predicted"/>
<comment type="caution">
    <text evidence="5">The sequence shown here is derived from an EMBL/GenBank/DDBJ whole genome shotgun (WGS) entry which is preliminary data.</text>
</comment>
<dbReference type="EMBL" id="JAJJMA010275917">
    <property type="protein sequence ID" value="MCL7045973.1"/>
    <property type="molecule type" value="Genomic_DNA"/>
</dbReference>
<evidence type="ECO:0000256" key="4">
    <source>
        <dbReference type="ARBA" id="ARBA00022840"/>
    </source>
</evidence>
<reference evidence="5" key="1">
    <citation type="submission" date="2022-03" db="EMBL/GenBank/DDBJ databases">
        <title>A functionally conserved STORR gene fusion in Papaver species that diverged 16.8 million years ago.</title>
        <authorList>
            <person name="Catania T."/>
        </authorList>
    </citation>
    <scope>NUCLEOTIDE SEQUENCE</scope>
    <source>
        <strain evidence="5">S-191538</strain>
    </source>
</reference>